<keyword evidence="2" id="KW-0812">Transmembrane</keyword>
<gene>
    <name evidence="4" type="ORF">Hs30E_19600</name>
</gene>
<protein>
    <recommendedName>
        <fullName evidence="3">PASTA domain-containing protein</fullName>
    </recommendedName>
</protein>
<dbReference type="CDD" id="cd06577">
    <property type="entry name" value="PASTA_pknB"/>
    <property type="match status" value="1"/>
</dbReference>
<dbReference type="Gene3D" id="3.30.10.20">
    <property type="match status" value="4"/>
</dbReference>
<evidence type="ECO:0000313" key="4">
    <source>
        <dbReference type="EMBL" id="GFH43409.1"/>
    </source>
</evidence>
<evidence type="ECO:0000256" key="1">
    <source>
        <dbReference type="SAM" id="MobiDB-lite"/>
    </source>
</evidence>
<keyword evidence="2" id="KW-1133">Transmembrane helix</keyword>
<dbReference type="EMBL" id="BLLI01000089">
    <property type="protein sequence ID" value="GFH43409.1"/>
    <property type="molecule type" value="Genomic_DNA"/>
</dbReference>
<feature type="compositionally biased region" description="Polar residues" evidence="1">
    <location>
        <begin position="37"/>
        <end position="46"/>
    </location>
</feature>
<evidence type="ECO:0000313" key="5">
    <source>
        <dbReference type="Proteomes" id="UP000480303"/>
    </source>
</evidence>
<dbReference type="SUPFAM" id="SSF54184">
    <property type="entry name" value="Penicillin-binding protein 2x (pbp-2x), c-terminal domain"/>
    <property type="match status" value="1"/>
</dbReference>
<feature type="domain" description="PASTA" evidence="3">
    <location>
        <begin position="271"/>
        <end position="337"/>
    </location>
</feature>
<feature type="transmembrane region" description="Helical" evidence="2">
    <location>
        <begin position="107"/>
        <end position="125"/>
    </location>
</feature>
<evidence type="ECO:0000259" key="3">
    <source>
        <dbReference type="PROSITE" id="PS51178"/>
    </source>
</evidence>
<organism evidence="4 5">
    <name type="scientific">Pseudolactococcus hodotermopsidis</name>
    <dbReference type="NCBI Taxonomy" id="2709157"/>
    <lineage>
        <taxon>Bacteria</taxon>
        <taxon>Bacillati</taxon>
        <taxon>Bacillota</taxon>
        <taxon>Bacilli</taxon>
        <taxon>Lactobacillales</taxon>
        <taxon>Streptococcaceae</taxon>
        <taxon>Pseudolactococcus</taxon>
    </lineage>
</organism>
<reference evidence="4 5" key="1">
    <citation type="submission" date="2020-02" db="EMBL/GenBank/DDBJ databases">
        <title>Draft genome sequence of Lactococcus sp. Hs30E4-3.</title>
        <authorList>
            <person name="Noda S."/>
            <person name="Yuki M."/>
            <person name="Ohkuma M."/>
        </authorList>
    </citation>
    <scope>NUCLEOTIDE SEQUENCE [LARGE SCALE GENOMIC DNA]</scope>
    <source>
        <strain evidence="4 5">Hs30E4-3</strain>
    </source>
</reference>
<feature type="compositionally biased region" description="Polar residues" evidence="1">
    <location>
        <begin position="1"/>
        <end position="10"/>
    </location>
</feature>
<dbReference type="SMART" id="SM00740">
    <property type="entry name" value="PASTA"/>
    <property type="match status" value="4"/>
</dbReference>
<dbReference type="InterPro" id="IPR005543">
    <property type="entry name" value="PASTA_dom"/>
</dbReference>
<dbReference type="PROSITE" id="PS51178">
    <property type="entry name" value="PASTA"/>
    <property type="match status" value="1"/>
</dbReference>
<comment type="caution">
    <text evidence="4">The sequence shown here is derived from an EMBL/GenBank/DDBJ whole genome shotgun (WGS) entry which is preliminary data.</text>
</comment>
<evidence type="ECO:0000256" key="2">
    <source>
        <dbReference type="SAM" id="Phobius"/>
    </source>
</evidence>
<dbReference type="Pfam" id="PF03793">
    <property type="entry name" value="PASTA"/>
    <property type="match status" value="1"/>
</dbReference>
<sequence>MSDFLSNFTNDKYKAENEKLAKPEVTKTPEESKETENVATSNATEKTSAKLKPTFNVDEKEPNQVPDKVAVSKHKSILPTKMIQKPAPDDLLVKDNTFAKKQKRKRLIIGATIVVAMAAIGWFYYSQTHVKLPDFTGKQISTAQTWADENKVKLEVKRVYDFDKKVNTIIKEENKNRTIAKSKVVKLTVSLGADPKTKIGLPDFSKMQVADARAFIKENKLENTTVQLDYSETVAKDAFIKQEFANKDVKVEDFKREDNLTLHYSKGKEPIEKNIDVPDFANKTEVEIKTWSKDKGVKVEIVGEGSATIMADKVISQSIKAGEKVSKADTITVKISLGKPLIVPDFSQFTSDEAGTAAKELPVMIKQVYSDTVPYGGFIGQNVAAGTQFFAKDTLPDITATYSLGRVYIKDLSGQTEGDLQATFYTEYKSKGANVTYEVQYVTNSATKGTVVGQSALNEFVPLSCHIVVQISDGQGKEAAAAMPEAESSKVTSKK</sequence>
<dbReference type="AlphaFoldDB" id="A0A6A0BDA1"/>
<name>A0A6A0BDA1_9LACT</name>
<dbReference type="Proteomes" id="UP000480303">
    <property type="component" value="Unassembled WGS sequence"/>
</dbReference>
<keyword evidence="5" id="KW-1185">Reference proteome</keyword>
<keyword evidence="2" id="KW-0472">Membrane</keyword>
<accession>A0A6A0BDA1</accession>
<proteinExistence type="predicted"/>
<feature type="region of interest" description="Disordered" evidence="1">
    <location>
        <begin position="1"/>
        <end position="63"/>
    </location>
</feature>
<dbReference type="RefSeq" id="WP_172209844.1">
    <property type="nucleotide sequence ID" value="NZ_BLLI01000089.1"/>
</dbReference>
<feature type="compositionally biased region" description="Basic and acidic residues" evidence="1">
    <location>
        <begin position="11"/>
        <end position="36"/>
    </location>
</feature>